<dbReference type="Pfam" id="PF00293">
    <property type="entry name" value="NUDIX"/>
    <property type="match status" value="1"/>
</dbReference>
<protein>
    <recommendedName>
        <fullName evidence="3">Nudix hydrolase domain-containing protein</fullName>
    </recommendedName>
</protein>
<feature type="domain" description="Nudix hydrolase" evidence="3">
    <location>
        <begin position="8"/>
        <end position="150"/>
    </location>
</feature>
<dbReference type="PROSITE" id="PS51462">
    <property type="entry name" value="NUDIX"/>
    <property type="match status" value="1"/>
</dbReference>
<dbReference type="PRINTS" id="PR00502">
    <property type="entry name" value="NUDIXFAMILY"/>
</dbReference>
<evidence type="ECO:0000256" key="2">
    <source>
        <dbReference type="RuleBase" id="RU003476"/>
    </source>
</evidence>
<comment type="similarity">
    <text evidence="2">Belongs to the Nudix hydrolase family.</text>
</comment>
<dbReference type="InterPro" id="IPR020476">
    <property type="entry name" value="Nudix_hydrolase"/>
</dbReference>
<keyword evidence="5" id="KW-1185">Reference proteome</keyword>
<evidence type="ECO:0000259" key="3">
    <source>
        <dbReference type="PROSITE" id="PS51462"/>
    </source>
</evidence>
<organism evidence="4 5">
    <name type="scientific">Salinicoccus sediminis</name>
    <dbReference type="NCBI Taxonomy" id="1432562"/>
    <lineage>
        <taxon>Bacteria</taxon>
        <taxon>Bacillati</taxon>
        <taxon>Bacillota</taxon>
        <taxon>Bacilli</taxon>
        <taxon>Bacillales</taxon>
        <taxon>Staphylococcaceae</taxon>
        <taxon>Salinicoccus</taxon>
    </lineage>
</organism>
<comment type="caution">
    <text evidence="4">The sequence shown here is derived from an EMBL/GenBank/DDBJ whole genome shotgun (WGS) entry which is preliminary data.</text>
</comment>
<dbReference type="InterPro" id="IPR000086">
    <property type="entry name" value="NUDIX_hydrolase_dom"/>
</dbReference>
<evidence type="ECO:0000313" key="4">
    <source>
        <dbReference type="EMBL" id="KKK35836.1"/>
    </source>
</evidence>
<sequence length="153" mass="17580">MLEFMDFEERKVTLEFKETESAGHVLAICRMDGKYLLTDHKVRGVEFSGGKVEPEETLEEAVNREVFEETGASIGALKYVGYYTVHDAKPFTKAVYFADIKDVFFKCDYLETLGPVLLESIDEVPDEKRSILLEDDCIRYLYDMSLDDAFFAK</sequence>
<dbReference type="RefSeq" id="WP_046512438.1">
    <property type="nucleotide sequence ID" value="NZ_LAYZ01000001.1"/>
</dbReference>
<name>A0A0M2SQB7_9STAP</name>
<dbReference type="EMBL" id="LAYZ01000001">
    <property type="protein sequence ID" value="KKK35836.1"/>
    <property type="molecule type" value="Genomic_DNA"/>
</dbReference>
<dbReference type="AlphaFoldDB" id="A0A0M2SQB7"/>
<evidence type="ECO:0000256" key="1">
    <source>
        <dbReference type="ARBA" id="ARBA00022801"/>
    </source>
</evidence>
<dbReference type="Gene3D" id="3.90.79.10">
    <property type="entry name" value="Nucleoside Triphosphate Pyrophosphohydrolase"/>
    <property type="match status" value="1"/>
</dbReference>
<dbReference type="Proteomes" id="UP000034287">
    <property type="component" value="Unassembled WGS sequence"/>
</dbReference>
<accession>A0A0M2SQB7</accession>
<keyword evidence="1 2" id="KW-0378">Hydrolase</keyword>
<reference evidence="4 5" key="1">
    <citation type="submission" date="2015-04" db="EMBL/GenBank/DDBJ databases">
        <title>Taxonomic description and genome sequence of Salinicoccus sediminis sp. nov., a novel hyper halotolerant bacterium isolated from marine sediment.</title>
        <authorList>
            <person name="Mathan Kumar R."/>
            <person name="Kaur G."/>
            <person name="Kumar N."/>
            <person name="Kumar A."/>
            <person name="Singh N.K."/>
            <person name="Kaur N."/>
            <person name="Mayilraj S."/>
        </authorList>
    </citation>
    <scope>NUCLEOTIDE SEQUENCE [LARGE SCALE GENOMIC DNA]</scope>
    <source>
        <strain evidence="4 5">SV-16</strain>
    </source>
</reference>
<dbReference type="OrthoDB" id="9131041at2"/>
<evidence type="ECO:0000313" key="5">
    <source>
        <dbReference type="Proteomes" id="UP000034287"/>
    </source>
</evidence>
<dbReference type="SUPFAM" id="SSF55811">
    <property type="entry name" value="Nudix"/>
    <property type="match status" value="1"/>
</dbReference>
<dbReference type="PROSITE" id="PS00893">
    <property type="entry name" value="NUDIX_BOX"/>
    <property type="match status" value="1"/>
</dbReference>
<dbReference type="InterPro" id="IPR020084">
    <property type="entry name" value="NUDIX_hydrolase_CS"/>
</dbReference>
<proteinExistence type="inferred from homology"/>
<dbReference type="PATRIC" id="fig|1432562.3.peg.656"/>
<gene>
    <name evidence="4" type="ORF">WN59_03200</name>
</gene>
<dbReference type="GO" id="GO:0016787">
    <property type="term" value="F:hydrolase activity"/>
    <property type="evidence" value="ECO:0007669"/>
    <property type="project" value="UniProtKB-KW"/>
</dbReference>
<dbReference type="STRING" id="1432562.WN59_03200"/>
<dbReference type="InterPro" id="IPR015797">
    <property type="entry name" value="NUDIX_hydrolase-like_dom_sf"/>
</dbReference>